<proteinExistence type="evidence at transcript level"/>
<sequence length="122" mass="13945">MVLTWVIQHLHQLDHIRMVEFLENGDLLVHPLQRAFGLRWALRIRAGPSRRRSSWETSLPHQTLLGQDLHRVVGVVVFIVGQFDNSIRPLSNLVFQLVLVQLHAVLQISDGNSVRLNCGSTR</sequence>
<organism evidence="1">
    <name type="scientific">Tachysurus fulvidraco</name>
    <name type="common">Yellow catfish</name>
    <name type="synonym">Pimelodus fulvidraco</name>
    <dbReference type="NCBI Taxonomy" id="1234273"/>
    <lineage>
        <taxon>Eukaryota</taxon>
        <taxon>Metazoa</taxon>
        <taxon>Chordata</taxon>
        <taxon>Craniata</taxon>
        <taxon>Vertebrata</taxon>
        <taxon>Euteleostomi</taxon>
        <taxon>Actinopterygii</taxon>
        <taxon>Neopterygii</taxon>
        <taxon>Teleostei</taxon>
        <taxon>Ostariophysi</taxon>
        <taxon>Siluriformes</taxon>
        <taxon>Bagridae</taxon>
        <taxon>Tachysurus</taxon>
    </lineage>
</organism>
<name>A0A3T0TUP0_TACFU</name>
<dbReference type="EMBL" id="MG599795">
    <property type="protein sequence ID" value="AZZ65829.1"/>
    <property type="molecule type" value="mRNA"/>
</dbReference>
<gene>
    <name evidence="1" type="primary">camkk2</name>
</gene>
<keyword evidence="1" id="KW-0808">Transferase</keyword>
<dbReference type="AlphaFoldDB" id="A0A3T0TUP0"/>
<protein>
    <submittedName>
        <fullName evidence="1">Calcium/calmodulin dependent protein kinase kinase 2</fullName>
    </submittedName>
</protein>
<accession>A0A3T0TUP0</accession>
<keyword evidence="1" id="KW-0418">Kinase</keyword>
<reference evidence="1" key="1">
    <citation type="journal article" date="2018" name="FASEB J.">
        <title>Zinc reduces hepatic lipid deposition and activates lipophagy via Zn(2+)/MTF-1/PPARalpha and Ca(2+)/CaMKKbeta/AMPK pathways.</title>
        <authorList>
            <person name="Wei C.C."/>
            <person name="Luo Z."/>
            <person name="Hogstrand C."/>
            <person name="Xu Y.H."/>
            <person name="Wu L.X."/>
            <person name="Chen G.H."/>
            <person name="Pan Y.X."/>
            <person name="Song Y.F."/>
        </authorList>
    </citation>
    <scope>NUCLEOTIDE SEQUENCE</scope>
</reference>
<evidence type="ECO:0000313" key="1">
    <source>
        <dbReference type="EMBL" id="AZZ65829.1"/>
    </source>
</evidence>
<dbReference type="GO" id="GO:0016301">
    <property type="term" value="F:kinase activity"/>
    <property type="evidence" value="ECO:0007669"/>
    <property type="project" value="UniProtKB-KW"/>
</dbReference>